<keyword evidence="4" id="KW-0805">Transcription regulation</keyword>
<sequence length="150" mass="16181">MSELIKASLSPAESLIVTLDKERMIARVSAPEDQLSMAIGKDGQNVRLTAKLTGYRIEVEGNGELTKIEELITKNEESAVVIPPVKKITKTKAKKLAKKAKSALAEKSDTDGVEKKDGEGGAQENVEPSFPVSVEPEKTDDGSEKSDNEK</sequence>
<evidence type="ECO:0000256" key="7">
    <source>
        <dbReference type="SAM" id="MobiDB-lite"/>
    </source>
</evidence>
<evidence type="ECO:0000256" key="3">
    <source>
        <dbReference type="ARBA" id="ARBA00022884"/>
    </source>
</evidence>
<feature type="domain" description="NusA-like second KH" evidence="8">
    <location>
        <begin position="2"/>
        <end position="62"/>
    </location>
</feature>
<evidence type="ECO:0000256" key="5">
    <source>
        <dbReference type="ARBA" id="ARBA00023163"/>
    </source>
</evidence>
<dbReference type="InterPro" id="IPR030842">
    <property type="entry name" value="TF_NusA_bacterial"/>
</dbReference>
<feature type="region of interest" description="Disordered" evidence="7">
    <location>
        <begin position="99"/>
        <end position="150"/>
    </location>
</feature>
<evidence type="ECO:0000256" key="2">
    <source>
        <dbReference type="ARBA" id="ARBA00022490"/>
    </source>
</evidence>
<keyword evidence="3 6" id="KW-0694">RNA-binding</keyword>
<dbReference type="Pfam" id="PF26594">
    <property type="entry name" value="KH_NusA_2nd"/>
    <property type="match status" value="1"/>
</dbReference>
<keyword evidence="1" id="KW-0806">Transcription termination</keyword>
<feature type="compositionally biased region" description="Basic and acidic residues" evidence="7">
    <location>
        <begin position="104"/>
        <end position="119"/>
    </location>
</feature>
<organism evidence="9 10">
    <name type="scientific">Candidatus Woesebacteria bacterium GW2011_GWA2_40_7</name>
    <dbReference type="NCBI Taxonomy" id="1618562"/>
    <lineage>
        <taxon>Bacteria</taxon>
        <taxon>Candidatus Woeseibacteriota</taxon>
    </lineage>
</organism>
<dbReference type="PROSITE" id="PS50084">
    <property type="entry name" value="KH_TYPE_1"/>
    <property type="match status" value="1"/>
</dbReference>
<keyword evidence="5" id="KW-0804">Transcription</keyword>
<dbReference type="CDD" id="cd22529">
    <property type="entry name" value="KH-II_NusA_rpt2"/>
    <property type="match status" value="1"/>
</dbReference>
<evidence type="ECO:0000256" key="6">
    <source>
        <dbReference type="PROSITE-ProRule" id="PRU00117"/>
    </source>
</evidence>
<evidence type="ECO:0000256" key="1">
    <source>
        <dbReference type="ARBA" id="ARBA00022472"/>
    </source>
</evidence>
<evidence type="ECO:0000313" key="9">
    <source>
        <dbReference type="EMBL" id="KKR73498.1"/>
    </source>
</evidence>
<comment type="caution">
    <text evidence="9">The sequence shown here is derived from an EMBL/GenBank/DDBJ whole genome shotgun (WGS) entry which is preliminary data.</text>
</comment>
<evidence type="ECO:0000259" key="8">
    <source>
        <dbReference type="Pfam" id="PF26594"/>
    </source>
</evidence>
<dbReference type="GO" id="GO:0005829">
    <property type="term" value="C:cytosol"/>
    <property type="evidence" value="ECO:0007669"/>
    <property type="project" value="TreeGrafter"/>
</dbReference>
<dbReference type="GO" id="GO:0031564">
    <property type="term" value="P:transcription antitermination"/>
    <property type="evidence" value="ECO:0007669"/>
    <property type="project" value="InterPro"/>
</dbReference>
<dbReference type="PANTHER" id="PTHR22648">
    <property type="entry name" value="TRANSCRIPTION TERMINATION FACTOR NUSA"/>
    <property type="match status" value="1"/>
</dbReference>
<proteinExistence type="predicted"/>
<dbReference type="AlphaFoldDB" id="A0A0G0T928"/>
<dbReference type="GO" id="GO:0003723">
    <property type="term" value="F:RNA binding"/>
    <property type="evidence" value="ECO:0007669"/>
    <property type="project" value="UniProtKB-UniRule"/>
</dbReference>
<feature type="compositionally biased region" description="Basic and acidic residues" evidence="7">
    <location>
        <begin position="135"/>
        <end position="150"/>
    </location>
</feature>
<name>A0A0G0T928_9BACT</name>
<gene>
    <name evidence="9" type="ORF">UU16_C0020G0004</name>
</gene>
<evidence type="ECO:0000313" key="10">
    <source>
        <dbReference type="Proteomes" id="UP000034013"/>
    </source>
</evidence>
<reference evidence="9 10" key="1">
    <citation type="journal article" date="2015" name="Nature">
        <title>rRNA introns, odd ribosomes, and small enigmatic genomes across a large radiation of phyla.</title>
        <authorList>
            <person name="Brown C.T."/>
            <person name="Hug L.A."/>
            <person name="Thomas B.C."/>
            <person name="Sharon I."/>
            <person name="Castelle C.J."/>
            <person name="Singh A."/>
            <person name="Wilkins M.J."/>
            <person name="Williams K.H."/>
            <person name="Banfield J.F."/>
        </authorList>
    </citation>
    <scope>NUCLEOTIDE SEQUENCE [LARGE SCALE GENOMIC DNA]</scope>
</reference>
<keyword evidence="2" id="KW-0963">Cytoplasm</keyword>
<dbReference type="EMBL" id="LBZO01000020">
    <property type="protein sequence ID" value="KKR73498.1"/>
    <property type="molecule type" value="Genomic_DNA"/>
</dbReference>
<protein>
    <submittedName>
        <fullName evidence="9">Transcription termination factor NusA</fullName>
    </submittedName>
</protein>
<dbReference type="InterPro" id="IPR009019">
    <property type="entry name" value="KH_sf_prok-type"/>
</dbReference>
<accession>A0A0G0T928</accession>
<dbReference type="Proteomes" id="UP000034013">
    <property type="component" value="Unassembled WGS sequence"/>
</dbReference>
<dbReference type="InterPro" id="IPR058582">
    <property type="entry name" value="KH_NusA_2nd"/>
</dbReference>
<dbReference type="InterPro" id="IPR015946">
    <property type="entry name" value="KH_dom-like_a/b"/>
</dbReference>
<evidence type="ECO:0000256" key="4">
    <source>
        <dbReference type="ARBA" id="ARBA00023015"/>
    </source>
</evidence>
<dbReference type="PANTHER" id="PTHR22648:SF0">
    <property type="entry name" value="TRANSCRIPTION TERMINATION_ANTITERMINATION PROTEIN NUSA"/>
    <property type="match status" value="1"/>
</dbReference>
<dbReference type="GO" id="GO:0006353">
    <property type="term" value="P:DNA-templated transcription termination"/>
    <property type="evidence" value="ECO:0007669"/>
    <property type="project" value="UniProtKB-KW"/>
</dbReference>
<dbReference type="Gene3D" id="3.30.300.20">
    <property type="match status" value="1"/>
</dbReference>
<dbReference type="SUPFAM" id="SSF54814">
    <property type="entry name" value="Prokaryotic type KH domain (KH-domain type II)"/>
    <property type="match status" value="1"/>
</dbReference>